<dbReference type="Proteomes" id="UP000574369">
    <property type="component" value="Unassembled WGS sequence"/>
</dbReference>
<evidence type="ECO:0000256" key="1">
    <source>
        <dbReference type="SAM" id="MobiDB-lite"/>
    </source>
</evidence>
<feature type="signal peptide" evidence="2">
    <location>
        <begin position="1"/>
        <end position="27"/>
    </location>
</feature>
<proteinExistence type="predicted"/>
<dbReference type="Gene3D" id="3.20.20.140">
    <property type="entry name" value="Metal-dependent hydrolases"/>
    <property type="match status" value="1"/>
</dbReference>
<dbReference type="InterPro" id="IPR006680">
    <property type="entry name" value="Amidohydro-rel"/>
</dbReference>
<evidence type="ECO:0000313" key="5">
    <source>
        <dbReference type="Proteomes" id="UP000574369"/>
    </source>
</evidence>
<keyword evidence="5" id="KW-1185">Reference proteome</keyword>
<gene>
    <name evidence="4" type="ORF">FHS28_002334</name>
</gene>
<dbReference type="EMBL" id="JACHXO010000003">
    <property type="protein sequence ID" value="MBB3194938.1"/>
    <property type="molecule type" value="Genomic_DNA"/>
</dbReference>
<feature type="chain" id="PRO_5046618649" evidence="2">
    <location>
        <begin position="28"/>
        <end position="423"/>
    </location>
</feature>
<evidence type="ECO:0000256" key="2">
    <source>
        <dbReference type="SAM" id="SignalP"/>
    </source>
</evidence>
<dbReference type="RefSeq" id="WP_088452501.1">
    <property type="nucleotide sequence ID" value="NZ_JACHXO010000003.1"/>
</dbReference>
<accession>A0ABR6GUX0</accession>
<evidence type="ECO:0000259" key="3">
    <source>
        <dbReference type="Pfam" id="PF04909"/>
    </source>
</evidence>
<keyword evidence="4" id="KW-0456">Lyase</keyword>
<name>A0ABR6GUX0_9BURK</name>
<organism evidence="4 5">
    <name type="scientific">Roseateles terrae</name>
    <dbReference type="NCBI Taxonomy" id="431060"/>
    <lineage>
        <taxon>Bacteria</taxon>
        <taxon>Pseudomonadati</taxon>
        <taxon>Pseudomonadota</taxon>
        <taxon>Betaproteobacteria</taxon>
        <taxon>Burkholderiales</taxon>
        <taxon>Sphaerotilaceae</taxon>
        <taxon>Roseateles</taxon>
    </lineage>
</organism>
<feature type="compositionally biased region" description="Pro residues" evidence="1">
    <location>
        <begin position="33"/>
        <end position="45"/>
    </location>
</feature>
<keyword evidence="2" id="KW-0732">Signal</keyword>
<feature type="domain" description="Amidohydrolase-related" evidence="3">
    <location>
        <begin position="78"/>
        <end position="361"/>
    </location>
</feature>
<feature type="region of interest" description="Disordered" evidence="1">
    <location>
        <begin position="33"/>
        <end position="56"/>
    </location>
</feature>
<sequence length="423" mass="46389">MLRRRHLLCCGGLAGVGLFSALGASQAGPLLNPCPPLPQGRPPGSAPVDPSTAAPLDGVPPDWLNSVWDGLDPSQLWDVHAHLLGTGDSGSGCWVDPRLTQWWHPVEHLRKRMILNGACVPEGSQEVDRAYVARLTQLADAFPTGARWLLFAFDEALDAAGARRPDWTTFHVPNAYAREVAARRPDRFGWVASIHPSRPDARARLEAALQGGALAVKWLPSAMNIDLRSPQLTPFYDRLAAARIPLIVHVGEEHAVPGAGQQGLGNPLHLRTPLRHGVRVIAAHCASLGDALDLDLPRPRQVPAFDLFARLMDEPAWRGLLLGDVSAVFQFNRRQEVWHTLLRRQDWHPRLLHGSDYPLPGVMPLVRLPRLVKAGLLDPADVPPLEALRRQHPLLFDLALKRKVRSGGHALLPAVFATSPHLM</sequence>
<comment type="caution">
    <text evidence="4">The sequence shown here is derived from an EMBL/GenBank/DDBJ whole genome shotgun (WGS) entry which is preliminary data.</text>
</comment>
<evidence type="ECO:0000313" key="4">
    <source>
        <dbReference type="EMBL" id="MBB3194938.1"/>
    </source>
</evidence>
<reference evidence="4 5" key="1">
    <citation type="submission" date="2020-08" db="EMBL/GenBank/DDBJ databases">
        <title>Genomic Encyclopedia of Type Strains, Phase III (KMG-III): the genomes of soil and plant-associated and newly described type strains.</title>
        <authorList>
            <person name="Whitman W."/>
        </authorList>
    </citation>
    <scope>NUCLEOTIDE SEQUENCE [LARGE SCALE GENOMIC DNA]</scope>
    <source>
        <strain evidence="4 5">CECT 7247</strain>
    </source>
</reference>
<dbReference type="InterPro" id="IPR032466">
    <property type="entry name" value="Metal_Hydrolase"/>
</dbReference>
<protein>
    <submittedName>
        <fullName evidence="4">Mannonate dehydratase</fullName>
        <ecNumber evidence="4">4.2.1.8</ecNumber>
    </submittedName>
</protein>
<dbReference type="Pfam" id="PF04909">
    <property type="entry name" value="Amidohydro_2"/>
    <property type="match status" value="1"/>
</dbReference>
<dbReference type="GO" id="GO:0008927">
    <property type="term" value="F:mannonate dehydratase activity"/>
    <property type="evidence" value="ECO:0007669"/>
    <property type="project" value="UniProtKB-EC"/>
</dbReference>
<dbReference type="SUPFAM" id="SSF51556">
    <property type="entry name" value="Metallo-dependent hydrolases"/>
    <property type="match status" value="1"/>
</dbReference>
<dbReference type="EC" id="4.2.1.8" evidence="4"/>